<sequence>MQSLLNLATININGSSKTLYYNAEELPYMIYKKETRIFSMFDDSCVEQLIENIYKYDSSHPQFKMNIRVNNTDTFTEYSIFMLACETGNSTLIHKLLPNNIKKINREYIESGCGFGTTPFEVIIGKLSIYDGCNIILLAREHDMFPTRPINLFENTPYNLI</sequence>
<name>A0A6C0IQC8_9ZZZZ</name>
<proteinExistence type="predicted"/>
<dbReference type="EMBL" id="MN740210">
    <property type="protein sequence ID" value="QHT93723.1"/>
    <property type="molecule type" value="Genomic_DNA"/>
</dbReference>
<accession>A0A6C0IQC8</accession>
<reference evidence="1" key="1">
    <citation type="journal article" date="2020" name="Nature">
        <title>Giant virus diversity and host interactions through global metagenomics.</title>
        <authorList>
            <person name="Schulz F."/>
            <person name="Roux S."/>
            <person name="Paez-Espino D."/>
            <person name="Jungbluth S."/>
            <person name="Walsh D.A."/>
            <person name="Denef V.J."/>
            <person name="McMahon K.D."/>
            <person name="Konstantinidis K.T."/>
            <person name="Eloe-Fadrosh E.A."/>
            <person name="Kyrpides N.C."/>
            <person name="Woyke T."/>
        </authorList>
    </citation>
    <scope>NUCLEOTIDE SEQUENCE</scope>
    <source>
        <strain evidence="1">GVMAG-M-3300024258-14</strain>
    </source>
</reference>
<evidence type="ECO:0000313" key="1">
    <source>
        <dbReference type="EMBL" id="QHT93723.1"/>
    </source>
</evidence>
<dbReference type="AlphaFoldDB" id="A0A6C0IQC8"/>
<protein>
    <submittedName>
        <fullName evidence="1">Uncharacterized protein</fullName>
    </submittedName>
</protein>
<organism evidence="1">
    <name type="scientific">viral metagenome</name>
    <dbReference type="NCBI Taxonomy" id="1070528"/>
    <lineage>
        <taxon>unclassified sequences</taxon>
        <taxon>metagenomes</taxon>
        <taxon>organismal metagenomes</taxon>
    </lineage>
</organism>